<evidence type="ECO:0000256" key="6">
    <source>
        <dbReference type="ARBA" id="ARBA00022840"/>
    </source>
</evidence>
<protein>
    <recommendedName>
        <fullName evidence="7">Thiamine pyrophosphokinase</fullName>
        <ecNumber evidence="7">2.7.6.2</ecNumber>
    </recommendedName>
</protein>
<name>A0A835ZF58_9STRA</name>
<comment type="pathway">
    <text evidence="1 7">Cofactor biosynthesis; thiamine diphosphate biosynthesis; thiamine diphosphate from thiamine: step 1/1.</text>
</comment>
<dbReference type="InterPro" id="IPR006282">
    <property type="entry name" value="Thi_PPkinase"/>
</dbReference>
<dbReference type="NCBIfam" id="TIGR01378">
    <property type="entry name" value="thi_PPkinase"/>
    <property type="match status" value="1"/>
</dbReference>
<evidence type="ECO:0000256" key="5">
    <source>
        <dbReference type="ARBA" id="ARBA00022777"/>
    </source>
</evidence>
<dbReference type="InterPro" id="IPR036759">
    <property type="entry name" value="TPK_catalytic_sf"/>
</dbReference>
<dbReference type="InterPro" id="IPR036371">
    <property type="entry name" value="TPK_B1-bd_sf"/>
</dbReference>
<sequence length="254" mass="27576">MHRSLFADPSSHPEGRKLAVIVLNNLGSDGNGSKHFIKHAWSTASLRVCADGGANGLYDILEGEDRDAYLPDVIKGDLDSLRPDVARYYEDRGVNIIQAADQDHNDFEKCVREILHRAGSTAAATTLVAVGAHGGRFDQEMAAFHLLHKYTAHFEHFVLLGNGNLSFLLLPGRTHRICPHPPREGPTCGLLPLGQPAARVTSRGLRWDLRAQPLAFGAFVSSSNALEAREVSVTTDAPLVWTIEVSEPGDEGEA</sequence>
<dbReference type="SMART" id="SM00983">
    <property type="entry name" value="TPK_B1_binding"/>
    <property type="match status" value="1"/>
</dbReference>
<keyword evidence="6 7" id="KW-0067">ATP-binding</keyword>
<keyword evidence="3 7" id="KW-0808">Transferase</keyword>
<dbReference type="InterPro" id="IPR016966">
    <property type="entry name" value="Thiamin_pyrophosphokinase_euk"/>
</dbReference>
<dbReference type="GO" id="GO:0030975">
    <property type="term" value="F:thiamine binding"/>
    <property type="evidence" value="ECO:0007669"/>
    <property type="project" value="UniProtKB-UniRule"/>
</dbReference>
<dbReference type="SUPFAM" id="SSF63862">
    <property type="entry name" value="Thiamin pyrophosphokinase, substrate-binding domain"/>
    <property type="match status" value="1"/>
</dbReference>
<dbReference type="SUPFAM" id="SSF63999">
    <property type="entry name" value="Thiamin pyrophosphokinase, catalytic domain"/>
    <property type="match status" value="1"/>
</dbReference>
<dbReference type="Pfam" id="PF04263">
    <property type="entry name" value="TPK_catalytic"/>
    <property type="match status" value="1"/>
</dbReference>
<dbReference type="Proteomes" id="UP000664859">
    <property type="component" value="Unassembled WGS sequence"/>
</dbReference>
<dbReference type="UniPathway" id="UPA00060">
    <property type="reaction ID" value="UER00597"/>
</dbReference>
<comment type="catalytic activity">
    <reaction evidence="7">
        <text>thiamine + ATP = thiamine diphosphate + AMP + H(+)</text>
        <dbReference type="Rhea" id="RHEA:11576"/>
        <dbReference type="ChEBI" id="CHEBI:15378"/>
        <dbReference type="ChEBI" id="CHEBI:18385"/>
        <dbReference type="ChEBI" id="CHEBI:30616"/>
        <dbReference type="ChEBI" id="CHEBI:58937"/>
        <dbReference type="ChEBI" id="CHEBI:456215"/>
    </reaction>
</comment>
<comment type="similarity">
    <text evidence="2 7">Belongs to the thiamine pyrophosphokinase family.</text>
</comment>
<dbReference type="FunFam" id="2.60.120.320:FF:000001">
    <property type="entry name" value="Thiamine pyrophosphokinase"/>
    <property type="match status" value="1"/>
</dbReference>
<dbReference type="CDD" id="cd07995">
    <property type="entry name" value="TPK"/>
    <property type="match status" value="1"/>
</dbReference>
<dbReference type="GO" id="GO:0006772">
    <property type="term" value="P:thiamine metabolic process"/>
    <property type="evidence" value="ECO:0007669"/>
    <property type="project" value="InterPro"/>
</dbReference>
<keyword evidence="10" id="KW-1185">Reference proteome</keyword>
<keyword evidence="4 7" id="KW-0547">Nucleotide-binding</keyword>
<proteinExistence type="inferred from homology"/>
<dbReference type="OrthoDB" id="25149at2759"/>
<dbReference type="AlphaFoldDB" id="A0A835ZF58"/>
<dbReference type="InterPro" id="IPR007373">
    <property type="entry name" value="Thiamin_PyroPKinase_B1-bd"/>
</dbReference>
<dbReference type="EMBL" id="JAFCMP010000081">
    <property type="protein sequence ID" value="KAG5187833.1"/>
    <property type="molecule type" value="Genomic_DNA"/>
</dbReference>
<evidence type="ECO:0000256" key="1">
    <source>
        <dbReference type="ARBA" id="ARBA00005078"/>
    </source>
</evidence>
<evidence type="ECO:0000313" key="9">
    <source>
        <dbReference type="EMBL" id="KAG5187833.1"/>
    </source>
</evidence>
<feature type="domain" description="Thiamin pyrophosphokinase thiamin-binding" evidence="8">
    <location>
        <begin position="172"/>
        <end position="239"/>
    </location>
</feature>
<evidence type="ECO:0000256" key="7">
    <source>
        <dbReference type="PIRNR" id="PIRNR031057"/>
    </source>
</evidence>
<dbReference type="Gene3D" id="3.40.50.10240">
    <property type="entry name" value="Thiamin pyrophosphokinase, catalytic domain"/>
    <property type="match status" value="1"/>
</dbReference>
<gene>
    <name evidence="9" type="ORF">JKP88DRAFT_206893</name>
</gene>
<dbReference type="EC" id="2.7.6.2" evidence="7"/>
<dbReference type="Pfam" id="PF04265">
    <property type="entry name" value="TPK_B1_binding"/>
    <property type="match status" value="1"/>
</dbReference>
<evidence type="ECO:0000256" key="4">
    <source>
        <dbReference type="ARBA" id="ARBA00022741"/>
    </source>
</evidence>
<dbReference type="PANTHER" id="PTHR13622:SF8">
    <property type="entry name" value="THIAMIN PYROPHOSPHOKINASE 1"/>
    <property type="match status" value="1"/>
</dbReference>
<organism evidence="9 10">
    <name type="scientific">Tribonema minus</name>
    <dbReference type="NCBI Taxonomy" id="303371"/>
    <lineage>
        <taxon>Eukaryota</taxon>
        <taxon>Sar</taxon>
        <taxon>Stramenopiles</taxon>
        <taxon>Ochrophyta</taxon>
        <taxon>PX clade</taxon>
        <taxon>Xanthophyceae</taxon>
        <taxon>Tribonematales</taxon>
        <taxon>Tribonemataceae</taxon>
        <taxon>Tribonema</taxon>
    </lineage>
</organism>
<dbReference type="PANTHER" id="PTHR13622">
    <property type="entry name" value="THIAMIN PYROPHOSPHOKINASE"/>
    <property type="match status" value="1"/>
</dbReference>
<reference evidence="9" key="1">
    <citation type="submission" date="2021-02" db="EMBL/GenBank/DDBJ databases">
        <title>First Annotated Genome of the Yellow-green Alga Tribonema minus.</title>
        <authorList>
            <person name="Mahan K.M."/>
        </authorList>
    </citation>
    <scope>NUCLEOTIDE SEQUENCE</scope>
    <source>
        <strain evidence="9">UTEX B ZZ1240</strain>
    </source>
</reference>
<accession>A0A835ZF58</accession>
<dbReference type="GO" id="GO:0016301">
    <property type="term" value="F:kinase activity"/>
    <property type="evidence" value="ECO:0007669"/>
    <property type="project" value="UniProtKB-UniRule"/>
</dbReference>
<evidence type="ECO:0000313" key="10">
    <source>
        <dbReference type="Proteomes" id="UP000664859"/>
    </source>
</evidence>
<evidence type="ECO:0000259" key="8">
    <source>
        <dbReference type="SMART" id="SM00983"/>
    </source>
</evidence>
<evidence type="ECO:0000256" key="2">
    <source>
        <dbReference type="ARBA" id="ARBA00006785"/>
    </source>
</evidence>
<dbReference type="Gene3D" id="2.60.120.320">
    <property type="entry name" value="Thiamin pyrophosphokinase, thiamin-binding domain"/>
    <property type="match status" value="1"/>
</dbReference>
<dbReference type="GO" id="GO:0004788">
    <property type="term" value="F:thiamine diphosphokinase activity"/>
    <property type="evidence" value="ECO:0007669"/>
    <property type="project" value="UniProtKB-UniRule"/>
</dbReference>
<keyword evidence="5 7" id="KW-0418">Kinase</keyword>
<dbReference type="PIRSF" id="PIRSF031057">
    <property type="entry name" value="Thiamin_pyrophosphokinase"/>
    <property type="match status" value="1"/>
</dbReference>
<dbReference type="GO" id="GO:0009229">
    <property type="term" value="P:thiamine diphosphate biosynthetic process"/>
    <property type="evidence" value="ECO:0007669"/>
    <property type="project" value="UniProtKB-UniRule"/>
</dbReference>
<comment type="caution">
    <text evidence="9">The sequence shown here is derived from an EMBL/GenBank/DDBJ whole genome shotgun (WGS) entry which is preliminary data.</text>
</comment>
<dbReference type="InterPro" id="IPR007371">
    <property type="entry name" value="TPK_catalytic"/>
</dbReference>
<evidence type="ECO:0000256" key="3">
    <source>
        <dbReference type="ARBA" id="ARBA00022679"/>
    </source>
</evidence>
<dbReference type="GO" id="GO:0005524">
    <property type="term" value="F:ATP binding"/>
    <property type="evidence" value="ECO:0007669"/>
    <property type="project" value="UniProtKB-UniRule"/>
</dbReference>